<evidence type="ECO:0000313" key="4">
    <source>
        <dbReference type="Proteomes" id="UP000002654"/>
    </source>
</evidence>
<dbReference type="RefSeq" id="WP_014126172.1">
    <property type="nucleotide sequence ID" value="NC_016070.1"/>
</dbReference>
<comment type="function">
    <text evidence="2">CRISPR (clustered regularly interspaced short palindromic repeat) is an adaptive immune system that provides protection against mobile genetic elements (viruses, transposable elements and conjugative plasmids). CRISPR clusters contain spacers, sequences complementary to antecedent mobile elements, and target invading nucleic acids. CRISPR clusters are transcribed and processed into CRISPR RNA (crRNA).</text>
</comment>
<sequence length="311" mass="34649">MFVSFAFRFRVEVEALNMVETVGNYARHRTVPVLIREDDGYRITAAPGVSGQSISYGYMAALVKLAAERKLPVCDECASYEKIGGFFKRADRADIGHDDRVKTCVVEDITGFMATKEAGGGEKGSAVKRTSAVMFSYMLPDTSSARGVITPQFHVRYNLQNPDAQRPFTIESGTAIYIQAVAIDVMKIGRLEDGDDVDDWLERAELAFDALKLLYSGMLFGAKKARYLPAFEPLGGVAAVADPHPFMVSPPRYGDYWALNKARVEKMKSLYDMLELSCFDREGITSCDSGLSTLEELIDWAKERVLEYFEE</sequence>
<dbReference type="KEGG" id="ttn:TTX_0235"/>
<name>G4RMX1_THETK</name>
<gene>
    <name evidence="3" type="ordered locus">TTX_0235</name>
</gene>
<dbReference type="InterPro" id="IPR010154">
    <property type="entry name" value="CRISPR-assoc_Cas7/Cst2/DevR"/>
</dbReference>
<dbReference type="NCBIfam" id="TIGR01875">
    <property type="entry name" value="cas_MJ0381"/>
    <property type="match status" value="1"/>
</dbReference>
<dbReference type="Proteomes" id="UP000002654">
    <property type="component" value="Chromosome"/>
</dbReference>
<keyword evidence="1" id="KW-0051">Antiviral defense</keyword>
<dbReference type="InterPro" id="IPR052681">
    <property type="entry name" value="CRISPR-Cas7/Cst2/DevR"/>
</dbReference>
<proteinExistence type="predicted"/>
<dbReference type="GeneID" id="11263248"/>
<dbReference type="STRING" id="768679.TTX_0235"/>
<dbReference type="HOGENOM" id="CLU_054331_0_0_2"/>
<dbReference type="AlphaFoldDB" id="G4RMX1"/>
<dbReference type="GO" id="GO:0051607">
    <property type="term" value="P:defense response to virus"/>
    <property type="evidence" value="ECO:0007669"/>
    <property type="project" value="UniProtKB-KW"/>
</dbReference>
<dbReference type="PANTHER" id="PTHR37459:SF1">
    <property type="entry name" value="CRISPR-ASSOCIATED PROTEIN CAS7_CST2_DEVR"/>
    <property type="match status" value="1"/>
</dbReference>
<dbReference type="Pfam" id="PF01905">
    <property type="entry name" value="DevR"/>
    <property type="match status" value="1"/>
</dbReference>
<keyword evidence="4" id="KW-1185">Reference proteome</keyword>
<dbReference type="eggNOG" id="arCOG03617">
    <property type="taxonomic scope" value="Archaea"/>
</dbReference>
<accession>G4RMX1</accession>
<dbReference type="PaxDb" id="768679-TTX_0235"/>
<dbReference type="PANTHER" id="PTHR37459">
    <property type="match status" value="1"/>
</dbReference>
<evidence type="ECO:0000313" key="3">
    <source>
        <dbReference type="EMBL" id="CCC80915.1"/>
    </source>
</evidence>
<dbReference type="PATRIC" id="fig|768679.9.peg.247"/>
<protein>
    <submittedName>
        <fullName evidence="3">CRISPR system associated protein</fullName>
    </submittedName>
</protein>
<dbReference type="OrthoDB" id="97643at2157"/>
<reference evidence="3 4" key="1">
    <citation type="journal article" date="2011" name="PLoS ONE">
        <title>The complete genome sequence of Thermoproteus tenax: a physiologically versatile member of the Crenarchaeota.</title>
        <authorList>
            <person name="Siebers B."/>
            <person name="Zaparty M."/>
            <person name="Raddatz G."/>
            <person name="Tjaden B."/>
            <person name="Albers S.V."/>
            <person name="Bell S.D."/>
            <person name="Blombach F."/>
            <person name="Kletzin A."/>
            <person name="Kyrpides N."/>
            <person name="Lanz C."/>
            <person name="Plagens A."/>
            <person name="Rampp M."/>
            <person name="Rosinus A."/>
            <person name="von Jan M."/>
            <person name="Makarova K.S."/>
            <person name="Klenk H.P."/>
            <person name="Schuster S.C."/>
            <person name="Hensel R."/>
        </authorList>
    </citation>
    <scope>NUCLEOTIDE SEQUENCE [LARGE SCALE GENOMIC DNA]</scope>
    <source>
        <strain evidence="4">ATCC 35583 / DSM 2078 / JCM 9277 / NBRC 100435 / Kra 1</strain>
    </source>
</reference>
<dbReference type="EMBL" id="FN869859">
    <property type="protein sequence ID" value="CCC80915.1"/>
    <property type="molecule type" value="Genomic_DNA"/>
</dbReference>
<evidence type="ECO:0000256" key="1">
    <source>
        <dbReference type="ARBA" id="ARBA00023118"/>
    </source>
</evidence>
<evidence type="ECO:0000256" key="2">
    <source>
        <dbReference type="ARBA" id="ARBA00025626"/>
    </source>
</evidence>
<organism evidence="3 4">
    <name type="scientific">Thermoproteus tenax (strain ATCC 35583 / DSM 2078 / JCM 9277 / NBRC 100435 / Kra 1)</name>
    <dbReference type="NCBI Taxonomy" id="768679"/>
    <lineage>
        <taxon>Archaea</taxon>
        <taxon>Thermoproteota</taxon>
        <taxon>Thermoprotei</taxon>
        <taxon>Thermoproteales</taxon>
        <taxon>Thermoproteaceae</taxon>
        <taxon>Thermoproteus</taxon>
    </lineage>
</organism>